<dbReference type="EMBL" id="JARJLG010000005">
    <property type="protein sequence ID" value="KAJ7780609.1"/>
    <property type="molecule type" value="Genomic_DNA"/>
</dbReference>
<dbReference type="PANTHER" id="PTHR38926:SF5">
    <property type="entry name" value="F-BOX AND LEUCINE-RICH REPEAT PROTEIN 6"/>
    <property type="match status" value="1"/>
</dbReference>
<comment type="caution">
    <text evidence="2">The sequence shown here is derived from an EMBL/GenBank/DDBJ whole genome shotgun (WGS) entry which is preliminary data.</text>
</comment>
<keyword evidence="3" id="KW-1185">Reference proteome</keyword>
<dbReference type="AlphaFoldDB" id="A0AAD7NYI8"/>
<feature type="region of interest" description="Disordered" evidence="1">
    <location>
        <begin position="652"/>
        <end position="672"/>
    </location>
</feature>
<evidence type="ECO:0000313" key="3">
    <source>
        <dbReference type="Proteomes" id="UP001215280"/>
    </source>
</evidence>
<protein>
    <recommendedName>
        <fullName evidence="4">F-box domain-containing protein</fullName>
    </recommendedName>
</protein>
<name>A0AAD7NYI8_9AGAR</name>
<feature type="compositionally biased region" description="Acidic residues" evidence="1">
    <location>
        <begin position="191"/>
        <end position="202"/>
    </location>
</feature>
<dbReference type="InterPro" id="IPR032675">
    <property type="entry name" value="LRR_dom_sf"/>
</dbReference>
<gene>
    <name evidence="2" type="ORF">DFH07DRAFT_792887</name>
</gene>
<feature type="compositionally biased region" description="Acidic residues" evidence="1">
    <location>
        <begin position="131"/>
        <end position="142"/>
    </location>
</feature>
<dbReference type="Proteomes" id="UP001215280">
    <property type="component" value="Unassembled WGS sequence"/>
</dbReference>
<accession>A0AAD7NYI8</accession>
<dbReference type="PANTHER" id="PTHR38926">
    <property type="entry name" value="F-BOX DOMAIN CONTAINING PROTEIN, EXPRESSED"/>
    <property type="match status" value="1"/>
</dbReference>
<feature type="region of interest" description="Disordered" evidence="1">
    <location>
        <begin position="131"/>
        <end position="202"/>
    </location>
</feature>
<organism evidence="2 3">
    <name type="scientific">Mycena maculata</name>
    <dbReference type="NCBI Taxonomy" id="230809"/>
    <lineage>
        <taxon>Eukaryota</taxon>
        <taxon>Fungi</taxon>
        <taxon>Dikarya</taxon>
        <taxon>Basidiomycota</taxon>
        <taxon>Agaricomycotina</taxon>
        <taxon>Agaricomycetes</taxon>
        <taxon>Agaricomycetidae</taxon>
        <taxon>Agaricales</taxon>
        <taxon>Marasmiineae</taxon>
        <taxon>Mycenaceae</taxon>
        <taxon>Mycena</taxon>
    </lineage>
</organism>
<reference evidence="2" key="1">
    <citation type="submission" date="2023-03" db="EMBL/GenBank/DDBJ databases">
        <title>Massive genome expansion in bonnet fungi (Mycena s.s.) driven by repeated elements and novel gene families across ecological guilds.</title>
        <authorList>
            <consortium name="Lawrence Berkeley National Laboratory"/>
            <person name="Harder C.B."/>
            <person name="Miyauchi S."/>
            <person name="Viragh M."/>
            <person name="Kuo A."/>
            <person name="Thoen E."/>
            <person name="Andreopoulos B."/>
            <person name="Lu D."/>
            <person name="Skrede I."/>
            <person name="Drula E."/>
            <person name="Henrissat B."/>
            <person name="Morin E."/>
            <person name="Kohler A."/>
            <person name="Barry K."/>
            <person name="LaButti K."/>
            <person name="Morin E."/>
            <person name="Salamov A."/>
            <person name="Lipzen A."/>
            <person name="Mereny Z."/>
            <person name="Hegedus B."/>
            <person name="Baldrian P."/>
            <person name="Stursova M."/>
            <person name="Weitz H."/>
            <person name="Taylor A."/>
            <person name="Grigoriev I.V."/>
            <person name="Nagy L.G."/>
            <person name="Martin F."/>
            <person name="Kauserud H."/>
        </authorList>
    </citation>
    <scope>NUCLEOTIDE SEQUENCE</scope>
    <source>
        <strain evidence="2">CBHHK188m</strain>
    </source>
</reference>
<proteinExistence type="predicted"/>
<dbReference type="Gene3D" id="3.80.10.10">
    <property type="entry name" value="Ribonuclease Inhibitor"/>
    <property type="match status" value="1"/>
</dbReference>
<evidence type="ECO:0008006" key="4">
    <source>
        <dbReference type="Google" id="ProtNLM"/>
    </source>
</evidence>
<feature type="compositionally biased region" description="Acidic residues" evidence="1">
    <location>
        <begin position="149"/>
        <end position="171"/>
    </location>
</feature>
<evidence type="ECO:0000313" key="2">
    <source>
        <dbReference type="EMBL" id="KAJ7780609.1"/>
    </source>
</evidence>
<evidence type="ECO:0000256" key="1">
    <source>
        <dbReference type="SAM" id="MobiDB-lite"/>
    </source>
</evidence>
<sequence length="672" mass="74566">MASLLKNSALTVAPENSDAFKTPLRFTIGHVISRLKTFLSIELATLFSLSTATMAGDPPDFGAMYDADLKQRTAQLMRENPGISPEAAVKKAEAVLRANNPFIPPTHGCPVNDLPPELLAHIFQLGRKMDEEDDDEYDEYDEGVGLQDEWTDEEDGDSDADEEEEEEDEDVHMESPEKRTTALPEAAMPPDDSDEDEEEEADAPDLAFQVLVSHVCHAWREIALGTHTLWTTLQFGSHLNVEKAQAWLERAQGLPLDIYIDCTTVHGPDHDAEDEEMPPPTIPQQIAAAAAGFGIVLSFTSTATPDDAPQPEEPQPQPCIPLEDLIIIMDMITPHVQQWRLLEITVNYYSYMYEVLKRLALCPAAPLLEELGLYSYDETEEYETFQPADLATPFLPFHGIAPRLNNVALWGVHLAWDESLSLLQGLRELELAYHAKDVRPSFAALRAILDASPEIELLSLCLSGTTGDMEPFEVPSLRSLVLCYLESEYAKPFMRAVALPTLQELTLDLQEEDYTEFVTQLATPPPGETRSLLSKLTTLKLSGLPCSKTAAELVMSQLSGLQRIDLNAAAEEELRFFELLQQVEVGKPVYCPKLDTLRIAGVDGAAVRKLVAARKAAAAPVTRVLVSNRDFVDPKDEKWLRANVDELEFFEPSDSEEEVVDADDEMDEDDGS</sequence>